<comment type="caution">
    <text evidence="1">The sequence shown here is derived from an EMBL/GenBank/DDBJ whole genome shotgun (WGS) entry which is preliminary data.</text>
</comment>
<protein>
    <submittedName>
        <fullName evidence="1">Uncharacterized protein</fullName>
    </submittedName>
</protein>
<feature type="non-terminal residue" evidence="1">
    <location>
        <position position="167"/>
    </location>
</feature>
<accession>A0ACC1LEI8</accession>
<dbReference type="EMBL" id="JANBUN010000141">
    <property type="protein sequence ID" value="KAJ2806428.1"/>
    <property type="molecule type" value="Genomic_DNA"/>
</dbReference>
<reference evidence="1" key="1">
    <citation type="submission" date="2022-07" db="EMBL/GenBank/DDBJ databases">
        <title>Phylogenomic reconstructions and comparative analyses of Kickxellomycotina fungi.</title>
        <authorList>
            <person name="Reynolds N.K."/>
            <person name="Stajich J.E."/>
            <person name="Barry K."/>
            <person name="Grigoriev I.V."/>
            <person name="Crous P."/>
            <person name="Smith M.E."/>
        </authorList>
    </citation>
    <scope>NUCLEOTIDE SEQUENCE</scope>
    <source>
        <strain evidence="1">BCRC 34780</strain>
    </source>
</reference>
<name>A0ACC1LEI8_9FUNG</name>
<evidence type="ECO:0000313" key="2">
    <source>
        <dbReference type="Proteomes" id="UP001140087"/>
    </source>
</evidence>
<sequence length="167" mass="17091">MDIEAGQPGDRDRVICKDGRVFHACEVCRKRRSRCDGRRPQCTSCQRRGVQCEYKAMRKRGRHGKRAADAMSLEPALPGETAGSAAAAAAAAASVAAVAGWTLAPPLHQPSPVTAASIHPGSSASAAAAAFGLLGPMPPFFPLAPGMGVPATPHSALPAPAIATTMA</sequence>
<organism evidence="1 2">
    <name type="scientific">Coemansia helicoidea</name>
    <dbReference type="NCBI Taxonomy" id="1286919"/>
    <lineage>
        <taxon>Eukaryota</taxon>
        <taxon>Fungi</taxon>
        <taxon>Fungi incertae sedis</taxon>
        <taxon>Zoopagomycota</taxon>
        <taxon>Kickxellomycotina</taxon>
        <taxon>Kickxellomycetes</taxon>
        <taxon>Kickxellales</taxon>
        <taxon>Kickxellaceae</taxon>
        <taxon>Coemansia</taxon>
    </lineage>
</organism>
<gene>
    <name evidence="1" type="ORF">H4R21_000868</name>
</gene>
<proteinExistence type="predicted"/>
<dbReference type="Proteomes" id="UP001140087">
    <property type="component" value="Unassembled WGS sequence"/>
</dbReference>
<evidence type="ECO:0000313" key="1">
    <source>
        <dbReference type="EMBL" id="KAJ2806428.1"/>
    </source>
</evidence>
<keyword evidence="2" id="KW-1185">Reference proteome</keyword>